<evidence type="ECO:0000313" key="2">
    <source>
        <dbReference type="Proteomes" id="UP001152561"/>
    </source>
</evidence>
<protein>
    <submittedName>
        <fullName evidence="1">Uncharacterized protein</fullName>
    </submittedName>
</protein>
<accession>A0A9Q1MMY4</accession>
<gene>
    <name evidence="1" type="ORF">K7X08_027499</name>
</gene>
<name>A0A9Q1MMY4_9SOLA</name>
<dbReference type="AlphaFoldDB" id="A0A9Q1MMY4"/>
<reference evidence="2" key="1">
    <citation type="journal article" date="2023" name="Proc. Natl. Acad. Sci. U.S.A.">
        <title>Genomic and structural basis for evolution of tropane alkaloid biosynthesis.</title>
        <authorList>
            <person name="Wanga Y.-J."/>
            <person name="Taina T."/>
            <person name="Yua J.-Y."/>
            <person name="Lia J."/>
            <person name="Xua B."/>
            <person name="Chenc J."/>
            <person name="D'Auriad J.C."/>
            <person name="Huanga J.-P."/>
            <person name="Huanga S.-X."/>
        </authorList>
    </citation>
    <scope>NUCLEOTIDE SEQUENCE [LARGE SCALE GENOMIC DNA]</scope>
    <source>
        <strain evidence="2">cv. KIB-2019</strain>
    </source>
</reference>
<keyword evidence="2" id="KW-1185">Reference proteome</keyword>
<dbReference type="EMBL" id="JAJAGQ010000006">
    <property type="protein sequence ID" value="KAJ8561309.1"/>
    <property type="molecule type" value="Genomic_DNA"/>
</dbReference>
<proteinExistence type="predicted"/>
<comment type="caution">
    <text evidence="1">The sequence shown here is derived from an EMBL/GenBank/DDBJ whole genome shotgun (WGS) entry which is preliminary data.</text>
</comment>
<organism evidence="1 2">
    <name type="scientific">Anisodus acutangulus</name>
    <dbReference type="NCBI Taxonomy" id="402998"/>
    <lineage>
        <taxon>Eukaryota</taxon>
        <taxon>Viridiplantae</taxon>
        <taxon>Streptophyta</taxon>
        <taxon>Embryophyta</taxon>
        <taxon>Tracheophyta</taxon>
        <taxon>Spermatophyta</taxon>
        <taxon>Magnoliopsida</taxon>
        <taxon>eudicotyledons</taxon>
        <taxon>Gunneridae</taxon>
        <taxon>Pentapetalae</taxon>
        <taxon>asterids</taxon>
        <taxon>lamiids</taxon>
        <taxon>Solanales</taxon>
        <taxon>Solanaceae</taxon>
        <taxon>Solanoideae</taxon>
        <taxon>Hyoscyameae</taxon>
        <taxon>Anisodus</taxon>
    </lineage>
</organism>
<dbReference type="Proteomes" id="UP001152561">
    <property type="component" value="Unassembled WGS sequence"/>
</dbReference>
<sequence>MELPRRKIFTDLNLFQSKNSSSHAALQELQALSPMTLHQNETLVLLTRKSGASICQTRMSMNQGLTKMVVLGIERVEKTLVKMDTDADGQRWVDRAMTAPQNGKKWWMHLIGFLDLLDSGGKKVTGLVTKN</sequence>
<evidence type="ECO:0000313" key="1">
    <source>
        <dbReference type="EMBL" id="KAJ8561309.1"/>
    </source>
</evidence>